<reference evidence="2" key="1">
    <citation type="journal article" date="2021" name="Nat. Commun.">
        <title>Genetic determinants of endophytism in the Arabidopsis root mycobiome.</title>
        <authorList>
            <person name="Mesny F."/>
            <person name="Miyauchi S."/>
            <person name="Thiergart T."/>
            <person name="Pickel B."/>
            <person name="Atanasova L."/>
            <person name="Karlsson M."/>
            <person name="Huettel B."/>
            <person name="Barry K.W."/>
            <person name="Haridas S."/>
            <person name="Chen C."/>
            <person name="Bauer D."/>
            <person name="Andreopoulos W."/>
            <person name="Pangilinan J."/>
            <person name="LaButti K."/>
            <person name="Riley R."/>
            <person name="Lipzen A."/>
            <person name="Clum A."/>
            <person name="Drula E."/>
            <person name="Henrissat B."/>
            <person name="Kohler A."/>
            <person name="Grigoriev I.V."/>
            <person name="Martin F.M."/>
            <person name="Hacquard S."/>
        </authorList>
    </citation>
    <scope>NUCLEOTIDE SEQUENCE</scope>
    <source>
        <strain evidence="2">MPI-CAGE-CH-0230</strain>
    </source>
</reference>
<dbReference type="GeneID" id="70179891"/>
<dbReference type="EMBL" id="JAGTJQ010000008">
    <property type="protein sequence ID" value="KAH7026078.1"/>
    <property type="molecule type" value="Genomic_DNA"/>
</dbReference>
<feature type="region of interest" description="Disordered" evidence="1">
    <location>
        <begin position="800"/>
        <end position="827"/>
    </location>
</feature>
<feature type="compositionally biased region" description="Polar residues" evidence="1">
    <location>
        <begin position="811"/>
        <end position="822"/>
    </location>
</feature>
<sequence length="1010" mass="111548">MAGLAPDAAIASTSFFNIFSDAPFQMNAPALPSGACNFTDLSHGPNGPKCGCRRFWSRASSAGFNGASPAGENGADAADQGTWCMCSHHACFHDDVREAPTSAVVPVSPGYALAYGQENERPRGNREPLTPVLPELSFALPSKPCPPSQFESTSHQERRSDMEYPMHSRAHTPPQAEAPMPQLSSLPDTQVWTDYLRSQPDPANLLPPIPSQCMMPSQPSSTTSSVRREYLRPFQGKGLQTFNGPKSRLQEPPLLAIEATGDQEDDHHSTISNVNADDQQTVTNTPRSTRTLEARDQPSQPPPFPGFFKDTLQQLTSTVHGHDQRLERLENVSFTADNHDECVEKHDQADLRMTEVEFRVGELEKMLNESSKVDESTQSVSSLCSSSSGRIMDRGEICSELRVLRAELSQLRTLSSSTCYTNPWEVEVVLLPFGLKGVWMAAHDFSTQRASSGSNTNSISMPPDEWTQLPSSGPTYDPQSPELPEWAGPELDSDWLLPRAVAPDRVIDKRLRSRGLVKLVQVRGPDARSVQQAITDAFGPLLRTLSRMQAKVHHGSTYHHRVANYHGLQRSWVPLRKKHKDSRLHFLAPEEMVTPVAWNVEFLTSSVVMKATGVQRLFITHPESYVQDQSAYDTCWSWQRLRELSRVYPDSQSSQDVPEADAMEDCWAWTDRLDEQSPSINSSQSHHQTFSLRQAAQIRYRSASLSSQALLTSISRPGSSMHGRRAASPRVSIPPFRDARSSPGPRRPVSVPPQSQSLVSPLMPPHRRVSSHTAMHVSDRRPSPLTVRPSMSAAYMHAAKRHGTRSPGLRQRQTPRWSTSSPSPMPDAYHPGRATTPFYATPYSIAPIAEHREDRGVGGPISGRRPVRDVEVFEDPSGTGVPMLDYDTSFELNQSFQTDRSDQSGFDSSQDADAQRPLPEDEPWPGIEDAENRDPELQGSMDGGRQTSSDFGDDLDIDIHVDEDAMSDGESSAVSDASSVPSEYPSTQRAWTTAPDGAFAVYEDKTGTKA</sequence>
<dbReference type="RefSeq" id="XP_046009295.1">
    <property type="nucleotide sequence ID" value="XM_046150345.1"/>
</dbReference>
<proteinExistence type="predicted"/>
<feature type="region of interest" description="Disordered" evidence="1">
    <location>
        <begin position="851"/>
        <end position="885"/>
    </location>
</feature>
<feature type="compositionally biased region" description="Low complexity" evidence="1">
    <location>
        <begin position="741"/>
        <end position="761"/>
    </location>
</feature>
<accession>A0A9P8Y2P9</accession>
<feature type="compositionally biased region" description="Polar residues" evidence="1">
    <location>
        <begin position="897"/>
        <end position="912"/>
    </location>
</feature>
<feature type="compositionally biased region" description="Low complexity" evidence="1">
    <location>
        <begin position="211"/>
        <end position="223"/>
    </location>
</feature>
<comment type="caution">
    <text evidence="2">The sequence shown here is derived from an EMBL/GenBank/DDBJ whole genome shotgun (WGS) entry which is preliminary data.</text>
</comment>
<organism evidence="2 3">
    <name type="scientific">Microdochium trichocladiopsis</name>
    <dbReference type="NCBI Taxonomy" id="1682393"/>
    <lineage>
        <taxon>Eukaryota</taxon>
        <taxon>Fungi</taxon>
        <taxon>Dikarya</taxon>
        <taxon>Ascomycota</taxon>
        <taxon>Pezizomycotina</taxon>
        <taxon>Sordariomycetes</taxon>
        <taxon>Xylariomycetidae</taxon>
        <taxon>Xylariales</taxon>
        <taxon>Microdochiaceae</taxon>
        <taxon>Microdochium</taxon>
    </lineage>
</organism>
<dbReference type="OrthoDB" id="5427134at2759"/>
<evidence type="ECO:0000256" key="1">
    <source>
        <dbReference type="SAM" id="MobiDB-lite"/>
    </source>
</evidence>
<evidence type="ECO:0000313" key="2">
    <source>
        <dbReference type="EMBL" id="KAH7026078.1"/>
    </source>
</evidence>
<feature type="region of interest" description="Disordered" evidence="1">
    <location>
        <begin position="897"/>
        <end position="991"/>
    </location>
</feature>
<feature type="region of interest" description="Disordered" evidence="1">
    <location>
        <begin position="140"/>
        <end position="185"/>
    </location>
</feature>
<feature type="region of interest" description="Disordered" evidence="1">
    <location>
        <begin position="715"/>
        <end position="766"/>
    </location>
</feature>
<feature type="region of interest" description="Disordered" evidence="1">
    <location>
        <begin position="261"/>
        <end position="307"/>
    </location>
</feature>
<feature type="compositionally biased region" description="Basic and acidic residues" evidence="1">
    <location>
        <begin position="154"/>
        <end position="166"/>
    </location>
</feature>
<keyword evidence="3" id="KW-1185">Reference proteome</keyword>
<evidence type="ECO:0000313" key="3">
    <source>
        <dbReference type="Proteomes" id="UP000756346"/>
    </source>
</evidence>
<gene>
    <name evidence="2" type="ORF">B0I36DRAFT_247928</name>
</gene>
<feature type="compositionally biased region" description="Low complexity" evidence="1">
    <location>
        <begin position="968"/>
        <end position="983"/>
    </location>
</feature>
<name>A0A9P8Y2P9_9PEZI</name>
<protein>
    <submittedName>
        <fullName evidence="2">Uncharacterized protein</fullName>
    </submittedName>
</protein>
<dbReference type="Proteomes" id="UP000756346">
    <property type="component" value="Unassembled WGS sequence"/>
</dbReference>
<dbReference type="AlphaFoldDB" id="A0A9P8Y2P9"/>
<feature type="compositionally biased region" description="Polar residues" evidence="1">
    <location>
        <begin position="270"/>
        <end position="289"/>
    </location>
</feature>
<feature type="compositionally biased region" description="Acidic residues" evidence="1">
    <location>
        <begin position="920"/>
        <end position="929"/>
    </location>
</feature>
<feature type="region of interest" description="Disordered" evidence="1">
    <location>
        <begin position="198"/>
        <end position="223"/>
    </location>
</feature>